<feature type="repeat" description="WD" evidence="3">
    <location>
        <begin position="341"/>
        <end position="382"/>
    </location>
</feature>
<keyword evidence="1 3" id="KW-0853">WD repeat</keyword>
<feature type="repeat" description="WD" evidence="3">
    <location>
        <begin position="49"/>
        <end position="90"/>
    </location>
</feature>
<dbReference type="SUPFAM" id="SSF50978">
    <property type="entry name" value="WD40 repeat-like"/>
    <property type="match status" value="2"/>
</dbReference>
<dbReference type="CDD" id="cd00200">
    <property type="entry name" value="WD40"/>
    <property type="match status" value="1"/>
</dbReference>
<evidence type="ECO:0000256" key="4">
    <source>
        <dbReference type="SAM" id="MobiDB-lite"/>
    </source>
</evidence>
<dbReference type="SMART" id="SM00320">
    <property type="entry name" value="WD40"/>
    <property type="match status" value="9"/>
</dbReference>
<dbReference type="EMBL" id="CP059672">
    <property type="protein sequence ID" value="QRW26212.1"/>
    <property type="molecule type" value="Genomic_DNA"/>
</dbReference>
<evidence type="ECO:0000256" key="2">
    <source>
        <dbReference type="ARBA" id="ARBA00022737"/>
    </source>
</evidence>
<proteinExistence type="predicted"/>
<dbReference type="InterPro" id="IPR020472">
    <property type="entry name" value="WD40_PAC1"/>
</dbReference>
<dbReference type="PROSITE" id="PS00678">
    <property type="entry name" value="WD_REPEATS_1"/>
    <property type="match status" value="5"/>
</dbReference>
<accession>A0A8H8P8F5</accession>
<feature type="repeat" description="WD" evidence="3">
    <location>
        <begin position="6"/>
        <end position="47"/>
    </location>
</feature>
<evidence type="ECO:0000256" key="1">
    <source>
        <dbReference type="ARBA" id="ARBA00022574"/>
    </source>
</evidence>
<dbReference type="InterPro" id="IPR015943">
    <property type="entry name" value="WD40/YVTN_repeat-like_dom_sf"/>
</dbReference>
<evidence type="ECO:0008006" key="7">
    <source>
        <dbReference type="Google" id="ProtNLM"/>
    </source>
</evidence>
<dbReference type="PANTHER" id="PTHR19848:SF8">
    <property type="entry name" value="F-BOX AND WD REPEAT DOMAIN CONTAINING 7"/>
    <property type="match status" value="1"/>
</dbReference>
<dbReference type="InterPro" id="IPR019775">
    <property type="entry name" value="WD40_repeat_CS"/>
</dbReference>
<dbReference type="GeneID" id="67034151"/>
<organism evidence="5 6">
    <name type="scientific">Rhizoctonia solani</name>
    <dbReference type="NCBI Taxonomy" id="456999"/>
    <lineage>
        <taxon>Eukaryota</taxon>
        <taxon>Fungi</taxon>
        <taxon>Dikarya</taxon>
        <taxon>Basidiomycota</taxon>
        <taxon>Agaricomycotina</taxon>
        <taxon>Agaricomycetes</taxon>
        <taxon>Cantharellales</taxon>
        <taxon>Ceratobasidiaceae</taxon>
        <taxon>Rhizoctonia</taxon>
    </lineage>
</organism>
<feature type="repeat" description="WD" evidence="3">
    <location>
        <begin position="180"/>
        <end position="221"/>
    </location>
</feature>
<gene>
    <name evidence="5" type="ORF">RhiXN_11873</name>
</gene>
<dbReference type="KEGG" id="rsx:RhiXN_11873"/>
<dbReference type="Gene3D" id="2.130.10.10">
    <property type="entry name" value="YVTN repeat-like/Quinoprotein amine dehydrogenase"/>
    <property type="match status" value="4"/>
</dbReference>
<dbReference type="RefSeq" id="XP_043186449.1">
    <property type="nucleotide sequence ID" value="XM_043331688.1"/>
</dbReference>
<feature type="region of interest" description="Disordered" evidence="4">
    <location>
        <begin position="323"/>
        <end position="348"/>
    </location>
</feature>
<dbReference type="Proteomes" id="UP000650533">
    <property type="component" value="Chromosome 15"/>
</dbReference>
<feature type="repeat" description="WD" evidence="3">
    <location>
        <begin position="384"/>
        <end position="419"/>
    </location>
</feature>
<dbReference type="PROSITE" id="PS50294">
    <property type="entry name" value="WD_REPEATS_REGION"/>
    <property type="match status" value="8"/>
</dbReference>
<reference evidence="5" key="1">
    <citation type="submission" date="2020-05" db="EMBL/GenBank/DDBJ databases">
        <title>Evolutionary and genomic comparisons of hybrid uninucleate and nonhybrid Rhizoctonia fungi.</title>
        <authorList>
            <person name="Li C."/>
            <person name="Chen X."/>
        </authorList>
    </citation>
    <scope>NUCLEOTIDE SEQUENCE</scope>
    <source>
        <strain evidence="5">AG-1 IA</strain>
    </source>
</reference>
<sequence>MAPELLTIHTTHPTSITFSAGGAFIASGSDDNAIRIYDARTGQMVLGPLEGHTNNVTLVIFLPDGARLYSCSRDGTVRIWNVQDLGAPHTILRAPALSSAVNCIRYSHNGLRLVSGSKDGTVHVWDVKTGELVMEPLLGHQDGVLSVDYSLGDVYIASALDDGTLRIWDALSGSDIHGPIEGHSNAVLCVRFSPDDSSIASGSRDGTVKIWNVTSGQQIVELFGADEFYVISVDFSPDGQQVACSSGYDSDLEDSDLEDSEDPVRGAIRVVDRSTGHTVVGPIHAHSAINSIEFSPNGMRLVSGSGDKSVRIWDVQTGKQLAACGKDNGDTNSNDEDSNNNHAHSEKINSVTFSPSGGYIASGSDDKTICIWNAENGNLIFGPLKAHTSLVYCVQFSPDSSHIASCSDDQTIRFWSLASLAISVQNRVLMPSGASTMINISLGTSTPRPETTRGHLMKKDGWCYTVIEWSGFHLTCVPASYILHNAL</sequence>
<feature type="repeat" description="WD" evidence="3">
    <location>
        <begin position="94"/>
        <end position="135"/>
    </location>
</feature>
<dbReference type="PROSITE" id="PS50082">
    <property type="entry name" value="WD_REPEATS_2"/>
    <property type="match status" value="8"/>
</dbReference>
<protein>
    <recommendedName>
        <fullName evidence="7">WD40 repeat-like protein</fullName>
    </recommendedName>
</protein>
<dbReference type="PANTHER" id="PTHR19848">
    <property type="entry name" value="WD40 REPEAT PROTEIN"/>
    <property type="match status" value="1"/>
</dbReference>
<dbReference type="PRINTS" id="PR00320">
    <property type="entry name" value="GPROTEINBRPT"/>
</dbReference>
<dbReference type="InterPro" id="IPR036322">
    <property type="entry name" value="WD40_repeat_dom_sf"/>
</dbReference>
<feature type="repeat" description="WD" evidence="3">
    <location>
        <begin position="287"/>
        <end position="323"/>
    </location>
</feature>
<evidence type="ECO:0000313" key="6">
    <source>
        <dbReference type="Proteomes" id="UP000650533"/>
    </source>
</evidence>
<dbReference type="AlphaFoldDB" id="A0A8H8P8F5"/>
<feature type="repeat" description="WD" evidence="3">
    <location>
        <begin position="137"/>
        <end position="178"/>
    </location>
</feature>
<evidence type="ECO:0000313" key="5">
    <source>
        <dbReference type="EMBL" id="QRW26212.1"/>
    </source>
</evidence>
<dbReference type="InterPro" id="IPR001680">
    <property type="entry name" value="WD40_rpt"/>
</dbReference>
<evidence type="ECO:0000256" key="3">
    <source>
        <dbReference type="PROSITE-ProRule" id="PRU00221"/>
    </source>
</evidence>
<keyword evidence="2" id="KW-0677">Repeat</keyword>
<name>A0A8H8P8F5_9AGAM</name>
<dbReference type="Pfam" id="PF00400">
    <property type="entry name" value="WD40"/>
    <property type="match status" value="9"/>
</dbReference>